<dbReference type="Proteomes" id="UP000807159">
    <property type="component" value="Chromosome 14"/>
</dbReference>
<dbReference type="EMBL" id="JACEGQ020000014">
    <property type="protein sequence ID" value="KAH8489730.1"/>
    <property type="molecule type" value="Genomic_DNA"/>
</dbReference>
<keyword evidence="3" id="KW-1185">Reference proteome</keyword>
<reference evidence="2" key="1">
    <citation type="journal article" date="2021" name="J. Hered.">
        <title>Genome Assembly of Salicaceae Populus deltoides (Eastern Cottonwood) I-69 Based on Nanopore Sequencing and Hi-C Technologies.</title>
        <authorList>
            <person name="Bai S."/>
            <person name="Wu H."/>
            <person name="Zhang J."/>
            <person name="Pan Z."/>
            <person name="Zhao W."/>
            <person name="Li Z."/>
            <person name="Tong C."/>
        </authorList>
    </citation>
    <scope>NUCLEOTIDE SEQUENCE</scope>
    <source>
        <tissue evidence="2">Leaf</tissue>
    </source>
</reference>
<organism evidence="2 3">
    <name type="scientific">Populus deltoides</name>
    <name type="common">Eastern poplar</name>
    <name type="synonym">Eastern cottonwood</name>
    <dbReference type="NCBI Taxonomy" id="3696"/>
    <lineage>
        <taxon>Eukaryota</taxon>
        <taxon>Viridiplantae</taxon>
        <taxon>Streptophyta</taxon>
        <taxon>Embryophyta</taxon>
        <taxon>Tracheophyta</taxon>
        <taxon>Spermatophyta</taxon>
        <taxon>Magnoliopsida</taxon>
        <taxon>eudicotyledons</taxon>
        <taxon>Gunneridae</taxon>
        <taxon>Pentapetalae</taxon>
        <taxon>rosids</taxon>
        <taxon>fabids</taxon>
        <taxon>Malpighiales</taxon>
        <taxon>Salicaceae</taxon>
        <taxon>Saliceae</taxon>
        <taxon>Populus</taxon>
    </lineage>
</organism>
<evidence type="ECO:0000313" key="3">
    <source>
        <dbReference type="Proteomes" id="UP000807159"/>
    </source>
</evidence>
<dbReference type="AlphaFoldDB" id="A0A8T2X9N8"/>
<evidence type="ECO:0000256" key="1">
    <source>
        <dbReference type="SAM" id="SignalP"/>
    </source>
</evidence>
<comment type="caution">
    <text evidence="2">The sequence shown here is derived from an EMBL/GenBank/DDBJ whole genome shotgun (WGS) entry which is preliminary data.</text>
</comment>
<feature type="chain" id="PRO_5035943192" evidence="1">
    <location>
        <begin position="27"/>
        <end position="102"/>
    </location>
</feature>
<evidence type="ECO:0000313" key="2">
    <source>
        <dbReference type="EMBL" id="KAH8489730.1"/>
    </source>
</evidence>
<feature type="signal peptide" evidence="1">
    <location>
        <begin position="1"/>
        <end position="26"/>
    </location>
</feature>
<name>A0A8T2X9N8_POPDE</name>
<keyword evidence="1" id="KW-0732">Signal</keyword>
<gene>
    <name evidence="2" type="ORF">H0E87_025091</name>
</gene>
<proteinExistence type="predicted"/>
<sequence>MWWLSLGLSRAVLLLVKVFELTVVESFTVHSDGDGLLQFRYGLVNGRWRDNEYMIDLWVADGVFLGGNDGFVLDYLVGRSCVWVLVDFDGLWRLRKVYGGWQ</sequence>
<protein>
    <submittedName>
        <fullName evidence="2">Uncharacterized protein</fullName>
    </submittedName>
</protein>
<accession>A0A8T2X9N8</accession>